<dbReference type="AlphaFoldDB" id="U2Q841"/>
<evidence type="ECO:0000256" key="7">
    <source>
        <dbReference type="ARBA" id="ARBA00023136"/>
    </source>
</evidence>
<keyword evidence="6 8" id="KW-1133">Transmembrane helix</keyword>
<dbReference type="PANTHER" id="PTHR39583">
    <property type="entry name" value="TYPE II SECRETION SYSTEM PROTEIN J-RELATED"/>
    <property type="match status" value="1"/>
</dbReference>
<gene>
    <name evidence="9" type="ORF">CINTURNW_0266</name>
</gene>
<dbReference type="SUPFAM" id="SSF54523">
    <property type="entry name" value="Pili subunits"/>
    <property type="match status" value="1"/>
</dbReference>
<dbReference type="HOGENOM" id="CLU_091705_7_3_9"/>
<accession>U2Q841</accession>
<protein>
    <recommendedName>
        <fullName evidence="11">Prepilin-type N-terminal cleavage/methylation domain-containing protein</fullName>
    </recommendedName>
</protein>
<keyword evidence="4" id="KW-0997">Cell inner membrane</keyword>
<feature type="transmembrane region" description="Helical" evidence="8">
    <location>
        <begin position="21"/>
        <end position="39"/>
    </location>
</feature>
<dbReference type="eggNOG" id="COG2165">
    <property type="taxonomic scope" value="Bacteria"/>
</dbReference>
<keyword evidence="5 8" id="KW-0812">Transmembrane</keyword>
<dbReference type="InterPro" id="IPR045584">
    <property type="entry name" value="Pilin-like"/>
</dbReference>
<evidence type="ECO:0000256" key="6">
    <source>
        <dbReference type="ARBA" id="ARBA00022989"/>
    </source>
</evidence>
<organism evidence="9 10">
    <name type="scientific">Clostridium intestinale URNW</name>
    <dbReference type="NCBI Taxonomy" id="1294142"/>
    <lineage>
        <taxon>Bacteria</taxon>
        <taxon>Bacillati</taxon>
        <taxon>Bacillota</taxon>
        <taxon>Clostridia</taxon>
        <taxon>Eubacteriales</taxon>
        <taxon>Clostridiaceae</taxon>
        <taxon>Clostridium</taxon>
    </lineage>
</organism>
<name>U2Q841_9CLOT</name>
<keyword evidence="7 8" id="KW-0472">Membrane</keyword>
<dbReference type="NCBIfam" id="TIGR02532">
    <property type="entry name" value="IV_pilin_GFxxxE"/>
    <property type="match status" value="1"/>
</dbReference>
<dbReference type="InterPro" id="IPR051621">
    <property type="entry name" value="T2SS_protein_J"/>
</dbReference>
<evidence type="ECO:0000256" key="2">
    <source>
        <dbReference type="ARBA" id="ARBA00022475"/>
    </source>
</evidence>
<evidence type="ECO:0008006" key="11">
    <source>
        <dbReference type="Google" id="ProtNLM"/>
    </source>
</evidence>
<dbReference type="RefSeq" id="WP_021800353.1">
    <property type="nucleotide sequence ID" value="NZ_KI273145.1"/>
</dbReference>
<dbReference type="Proteomes" id="UP000016721">
    <property type="component" value="Unassembled WGS sequence"/>
</dbReference>
<sequence>MLKTVKNNVKRKKKGFTLIELIIVLAIMAILAAIAIPGFNSIRESSRKKADQQSCETIKRAVMILVADGTVKSTGEFTLTNGSSIDYGTGFTAAGEKDAINGALSEVNEPSASDGDEYTVNITSAGVSVKTETDGVVATF</sequence>
<evidence type="ECO:0000313" key="10">
    <source>
        <dbReference type="Proteomes" id="UP000016721"/>
    </source>
</evidence>
<proteinExistence type="predicted"/>
<comment type="caution">
    <text evidence="9">The sequence shown here is derived from an EMBL/GenBank/DDBJ whole genome shotgun (WGS) entry which is preliminary data.</text>
</comment>
<keyword evidence="10" id="KW-1185">Reference proteome</keyword>
<dbReference type="Pfam" id="PF07963">
    <property type="entry name" value="N_methyl"/>
    <property type="match status" value="1"/>
</dbReference>
<keyword evidence="2" id="KW-1003">Cell membrane</keyword>
<dbReference type="PROSITE" id="PS00409">
    <property type="entry name" value="PROKAR_NTER_METHYL"/>
    <property type="match status" value="1"/>
</dbReference>
<dbReference type="InterPro" id="IPR012902">
    <property type="entry name" value="N_methyl_site"/>
</dbReference>
<dbReference type="GO" id="GO:0005886">
    <property type="term" value="C:plasma membrane"/>
    <property type="evidence" value="ECO:0007669"/>
    <property type="project" value="UniProtKB-SubCell"/>
</dbReference>
<evidence type="ECO:0000256" key="1">
    <source>
        <dbReference type="ARBA" id="ARBA00004377"/>
    </source>
</evidence>
<dbReference type="EMBL" id="APJA01000004">
    <property type="protein sequence ID" value="ERK32349.1"/>
    <property type="molecule type" value="Genomic_DNA"/>
</dbReference>
<dbReference type="STRING" id="1294142.CINTURNW_0266"/>
<evidence type="ECO:0000256" key="8">
    <source>
        <dbReference type="SAM" id="Phobius"/>
    </source>
</evidence>
<evidence type="ECO:0000256" key="5">
    <source>
        <dbReference type="ARBA" id="ARBA00022692"/>
    </source>
</evidence>
<comment type="subcellular location">
    <subcellularLocation>
        <location evidence="1">Cell inner membrane</location>
        <topology evidence="1">Single-pass membrane protein</topology>
    </subcellularLocation>
</comment>
<dbReference type="Gene3D" id="3.30.700.10">
    <property type="entry name" value="Glycoprotein, Type 4 Pilin"/>
    <property type="match status" value="1"/>
</dbReference>
<reference evidence="9 10" key="1">
    <citation type="journal article" date="2013" name="Genome Announc.">
        <title>Draft Genome Sequence of the Hydrogen- and Ethanol-Producing Bacterium Clostridium intestinale Strain URNW.</title>
        <authorList>
            <person name="Lal S."/>
            <person name="Ramachandran U."/>
            <person name="Zhang X."/>
            <person name="Sparling R."/>
            <person name="Levin D.B."/>
        </authorList>
    </citation>
    <scope>NUCLEOTIDE SEQUENCE [LARGE SCALE GENOMIC DNA]</scope>
    <source>
        <strain evidence="9 10">URNW</strain>
    </source>
</reference>
<evidence type="ECO:0000313" key="9">
    <source>
        <dbReference type="EMBL" id="ERK32349.1"/>
    </source>
</evidence>
<evidence type="ECO:0000256" key="4">
    <source>
        <dbReference type="ARBA" id="ARBA00022519"/>
    </source>
</evidence>
<keyword evidence="3" id="KW-0488">Methylation</keyword>
<evidence type="ECO:0000256" key="3">
    <source>
        <dbReference type="ARBA" id="ARBA00022481"/>
    </source>
</evidence>
<dbReference type="PATRIC" id="fig|1294142.3.peg.265"/>
<dbReference type="PANTHER" id="PTHR39583:SF2">
    <property type="entry name" value="TYPE II SECRETION SYSTEM PROTEIN J"/>
    <property type="match status" value="1"/>
</dbReference>